<dbReference type="SUPFAM" id="SSF46689">
    <property type="entry name" value="Homeodomain-like"/>
    <property type="match status" value="3"/>
</dbReference>
<feature type="domain" description="HTH myb-type" evidence="10">
    <location>
        <begin position="434"/>
        <end position="485"/>
    </location>
</feature>
<evidence type="ECO:0000256" key="2">
    <source>
        <dbReference type="ARBA" id="ARBA00023015"/>
    </source>
</evidence>
<reference evidence="11 12" key="1">
    <citation type="submission" date="2020-10" db="EMBL/GenBank/DDBJ databases">
        <title>Pygocentrus nattereri (red-bellied piranha) genome, fPygNat1, primary haplotype.</title>
        <authorList>
            <person name="Myers G."/>
            <person name="Meyer A."/>
            <person name="Karagic N."/>
            <person name="Pippel M."/>
            <person name="Winkler S."/>
            <person name="Tracey A."/>
            <person name="Wood J."/>
            <person name="Formenti G."/>
            <person name="Howe K."/>
            <person name="Fedrigo O."/>
            <person name="Jarvis E.D."/>
        </authorList>
    </citation>
    <scope>NUCLEOTIDE SEQUENCE [LARGE SCALE GENOMIC DNA]</scope>
</reference>
<gene>
    <name evidence="11" type="primary">SNAPC4</name>
</gene>
<accession>A0AAR2J3T3</accession>
<reference evidence="11" key="2">
    <citation type="submission" date="2025-08" db="UniProtKB">
        <authorList>
            <consortium name="Ensembl"/>
        </authorList>
    </citation>
    <scope>IDENTIFICATION</scope>
</reference>
<evidence type="ECO:0000256" key="3">
    <source>
        <dbReference type="ARBA" id="ARBA00023125"/>
    </source>
</evidence>
<dbReference type="CDD" id="cd00167">
    <property type="entry name" value="SANT"/>
    <property type="match status" value="2"/>
</dbReference>
<dbReference type="SMART" id="SM00717">
    <property type="entry name" value="SANT"/>
    <property type="match status" value="5"/>
</dbReference>
<dbReference type="InterPro" id="IPR017884">
    <property type="entry name" value="SANT_dom"/>
</dbReference>
<keyword evidence="3" id="KW-0238">DNA-binding</keyword>
<dbReference type="GO" id="GO:0042795">
    <property type="term" value="P:snRNA transcription by RNA polymerase II"/>
    <property type="evidence" value="ECO:0007669"/>
    <property type="project" value="TreeGrafter"/>
</dbReference>
<dbReference type="PROSITE" id="PS51294">
    <property type="entry name" value="HTH_MYB"/>
    <property type="match status" value="3"/>
</dbReference>
<keyword evidence="12" id="KW-1185">Reference proteome</keyword>
<dbReference type="InterPro" id="IPR051575">
    <property type="entry name" value="Myb-like_DNA-bd"/>
</dbReference>
<dbReference type="PROSITE" id="PS51293">
    <property type="entry name" value="SANT"/>
    <property type="match status" value="1"/>
</dbReference>
<dbReference type="Gene3D" id="1.10.10.60">
    <property type="entry name" value="Homeodomain-like"/>
    <property type="match status" value="4"/>
</dbReference>
<proteinExistence type="predicted"/>
<dbReference type="GO" id="GO:0042796">
    <property type="term" value="P:snRNA transcription by RNA polymerase III"/>
    <property type="evidence" value="ECO:0007669"/>
    <property type="project" value="TreeGrafter"/>
</dbReference>
<feature type="domain" description="Myb-like" evidence="8">
    <location>
        <begin position="270"/>
        <end position="322"/>
    </location>
</feature>
<organism evidence="11 12">
    <name type="scientific">Pygocentrus nattereri</name>
    <name type="common">Red-bellied piranha</name>
    <dbReference type="NCBI Taxonomy" id="42514"/>
    <lineage>
        <taxon>Eukaryota</taxon>
        <taxon>Metazoa</taxon>
        <taxon>Chordata</taxon>
        <taxon>Craniata</taxon>
        <taxon>Vertebrata</taxon>
        <taxon>Euteleostomi</taxon>
        <taxon>Actinopterygii</taxon>
        <taxon>Neopterygii</taxon>
        <taxon>Teleostei</taxon>
        <taxon>Ostariophysi</taxon>
        <taxon>Characiformes</taxon>
        <taxon>Characoidei</taxon>
        <taxon>Pygocentrus</taxon>
    </lineage>
</organism>
<feature type="domain" description="HTH myb-type" evidence="10">
    <location>
        <begin position="270"/>
        <end position="326"/>
    </location>
</feature>
<dbReference type="GO" id="GO:0001006">
    <property type="term" value="F:RNA polymerase III type 3 promoter sequence-specific DNA binding"/>
    <property type="evidence" value="ECO:0007669"/>
    <property type="project" value="TreeGrafter"/>
</dbReference>
<feature type="region of interest" description="Disordered" evidence="7">
    <location>
        <begin position="758"/>
        <end position="822"/>
    </location>
</feature>
<reference evidence="11" key="3">
    <citation type="submission" date="2025-09" db="UniProtKB">
        <authorList>
            <consortium name="Ensembl"/>
        </authorList>
    </citation>
    <scope>IDENTIFICATION</scope>
</reference>
<feature type="coiled-coil region" evidence="6">
    <location>
        <begin position="78"/>
        <end position="105"/>
    </location>
</feature>
<dbReference type="GO" id="GO:0000978">
    <property type="term" value="F:RNA polymerase II cis-regulatory region sequence-specific DNA binding"/>
    <property type="evidence" value="ECO:0007669"/>
    <property type="project" value="TreeGrafter"/>
</dbReference>
<evidence type="ECO:0000259" key="10">
    <source>
        <dbReference type="PROSITE" id="PS51294"/>
    </source>
</evidence>
<feature type="region of interest" description="Disordered" evidence="7">
    <location>
        <begin position="669"/>
        <end position="700"/>
    </location>
</feature>
<evidence type="ECO:0008006" key="13">
    <source>
        <dbReference type="Google" id="ProtNLM"/>
    </source>
</evidence>
<dbReference type="PROSITE" id="PS50090">
    <property type="entry name" value="MYB_LIKE"/>
    <property type="match status" value="4"/>
</dbReference>
<sequence length="1257" mass="141054">QASEDLEAKRQQIQKEIEALEQTLGVDAALVAGLTGTIMFVRETITHDLLLSDDEDSDEELDLPQDVETCLQMNLVYQEVLKEKLADLERLLSENRQQQKEIEAQLSGPVSAFPGLPHMKLYLGTFMKPYFKDKLTGLGPPANEETKERLSYGTRPCDEMKIRRWEAWQKTLLINSVVSDTMKRMLQPKMSKLDYLTAKMSKAEDVDKETLKKQIVFLEKEIEEIRLLSFTEQLYGNRHDDHDWDKIANIDFEGLRQPEDLERFWQNYLHPSINKSTWKQDEIEKLSAVAEQFKFCHWDQIAEALGTNRTAFMCFQTYQRYIAKNFRKREWTKEEDQVLCDLVQKMRIGNFLPYTQISYFMEGRDHAQLMYRWTCVLDPSIKKGPWSKEEDQLLLKAVEKYGPKDWWKIRLEVPGRTDNACRDRYLDCLRDDVKRGAWSDDEVELLKKLVEKYGVGKWAKIATEIPNRIDSQCLNKWKWIVRTTKQGIKREIKGSTKSKSKKRKVTKKMIKEESEMDSNSEDEKIKVEYIDSDGEEKGCNIPSEDETDPREEYIQPDMKEWIPVDGKEKMHPKATVRTMLVRLPTREERQTSGMNSTDDRDTGCHYIQNHMLARSTMLDHLGYPIKMYMGIESQPLDKWVTKWYPSVRTRTVAMLLAQKEQGEKNCFKATQLPDPKQPPPTPQTSKLPIPTTPQQNKKPTSLAPQIYTNIHQGVLTPQPVGPAFLPLLQSDTQGTSHTLQPLLQLVVPVEPGKSVELAAPPTSSISSPSSVVAPTENAEKTRTSKRKCKPTMKAQALKENVKSKACRKRSAKNNQNGGDAPTVAVLPQTTAWILTSAGLMPIQLSSPGIVGNQNKVIPNSVPHFLLQPPVAVKQNQLVRAVGPSNPTTVTPADVASPTARPNLNQILPPSTVSNSPNVSSLSAVNNVPNISSAVTNKSVPLVPPYTTNVPTSVTASAVQVPPPEIQCNQNQNISNVVPQVPFQSPIILSPSNTVRPVSPFNSSPSPVANGARLTSYPVGTSQNFTSNATKVSLTPSVHNVVSVSTASTVTSAPVIPPVHPFPALNISRTTTSNPSPRPGTLSFDFSLMFHEGSAQGKNWIQGNDGISLAQLEKKMPYLPPFVSSISKLVSLLKAKESFLQGAVQLLPEEERAKSEEEAKVAAIRKLVSERFKNNPAYSLLKARFLSCFTLPALLATIHPCKENRLPGSAMLSDDEEDNKDEVKLMQGGNEDQPAVSCALIWSLLQEWREVHTGGLYP</sequence>
<keyword evidence="6" id="KW-0175">Coiled coil</keyword>
<dbReference type="Pfam" id="PF00249">
    <property type="entry name" value="Myb_DNA-binding"/>
    <property type="match status" value="2"/>
</dbReference>
<dbReference type="InterPro" id="IPR017930">
    <property type="entry name" value="Myb_dom"/>
</dbReference>
<dbReference type="InterPro" id="IPR001005">
    <property type="entry name" value="SANT/Myb"/>
</dbReference>
<feature type="compositionally biased region" description="Low complexity" evidence="7">
    <location>
        <begin position="758"/>
        <end position="775"/>
    </location>
</feature>
<feature type="compositionally biased region" description="Basic residues" evidence="7">
    <location>
        <begin position="496"/>
        <end position="508"/>
    </location>
</feature>
<evidence type="ECO:0000256" key="1">
    <source>
        <dbReference type="ARBA" id="ARBA00022737"/>
    </source>
</evidence>
<evidence type="ECO:0000313" key="12">
    <source>
        <dbReference type="Proteomes" id="UP001501920"/>
    </source>
</evidence>
<dbReference type="PANTHER" id="PTHR46621">
    <property type="entry name" value="SNRNA-ACTIVATING PROTEIN COMPLEX SUBUNIT 4"/>
    <property type="match status" value="1"/>
</dbReference>
<dbReference type="Pfam" id="PF13921">
    <property type="entry name" value="Myb_DNA-bind_6"/>
    <property type="match status" value="1"/>
</dbReference>
<keyword evidence="4" id="KW-0804">Transcription</keyword>
<feature type="region of interest" description="Disordered" evidence="7">
    <location>
        <begin position="495"/>
        <end position="521"/>
    </location>
</feature>
<name>A0AAR2J3T3_PYGNA</name>
<evidence type="ECO:0000259" key="9">
    <source>
        <dbReference type="PROSITE" id="PS51293"/>
    </source>
</evidence>
<dbReference type="PANTHER" id="PTHR46621:SF1">
    <property type="entry name" value="SNRNA-ACTIVATING PROTEIN COMPLEX SUBUNIT 4"/>
    <property type="match status" value="1"/>
</dbReference>
<evidence type="ECO:0000259" key="8">
    <source>
        <dbReference type="PROSITE" id="PS50090"/>
    </source>
</evidence>
<keyword evidence="5" id="KW-0539">Nucleus</keyword>
<dbReference type="AlphaFoldDB" id="A0AAR2J3T3"/>
<dbReference type="Proteomes" id="UP001501920">
    <property type="component" value="Chromosome 20"/>
</dbReference>
<evidence type="ECO:0000256" key="4">
    <source>
        <dbReference type="ARBA" id="ARBA00023163"/>
    </source>
</evidence>
<feature type="domain" description="Myb-like" evidence="8">
    <location>
        <begin position="323"/>
        <end position="377"/>
    </location>
</feature>
<dbReference type="FunFam" id="1.10.10.60:FF:000321">
    <property type="entry name" value="Small nuclear RNA-activating complex, polypeptide 4"/>
    <property type="match status" value="1"/>
</dbReference>
<keyword evidence="2" id="KW-0805">Transcription regulation</keyword>
<feature type="domain" description="Myb-like" evidence="8">
    <location>
        <begin position="430"/>
        <end position="481"/>
    </location>
</feature>
<dbReference type="InterPro" id="IPR009057">
    <property type="entry name" value="Homeodomain-like_sf"/>
</dbReference>
<feature type="domain" description="SANT" evidence="9">
    <location>
        <begin position="381"/>
        <end position="426"/>
    </location>
</feature>
<feature type="domain" description="HTH myb-type" evidence="10">
    <location>
        <begin position="378"/>
        <end position="433"/>
    </location>
</feature>
<dbReference type="GeneTree" id="ENSGT00940000160404"/>
<keyword evidence="1" id="KW-0677">Repeat</keyword>
<evidence type="ECO:0000256" key="5">
    <source>
        <dbReference type="ARBA" id="ARBA00023242"/>
    </source>
</evidence>
<dbReference type="Ensembl" id="ENSPNAT00000053408.1">
    <property type="protein sequence ID" value="ENSPNAP00000046625.1"/>
    <property type="gene ID" value="ENSPNAG00000036778.1"/>
</dbReference>
<feature type="domain" description="Myb-like" evidence="8">
    <location>
        <begin position="378"/>
        <end position="429"/>
    </location>
</feature>
<protein>
    <recommendedName>
        <fullName evidence="13">snRNA-activating protein complex subunit 4</fullName>
    </recommendedName>
</protein>
<evidence type="ECO:0000256" key="7">
    <source>
        <dbReference type="SAM" id="MobiDB-lite"/>
    </source>
</evidence>
<dbReference type="GO" id="GO:0019185">
    <property type="term" value="C:snRNA-activating protein complex"/>
    <property type="evidence" value="ECO:0007669"/>
    <property type="project" value="TreeGrafter"/>
</dbReference>
<evidence type="ECO:0000256" key="6">
    <source>
        <dbReference type="SAM" id="Coils"/>
    </source>
</evidence>
<evidence type="ECO:0000313" key="11">
    <source>
        <dbReference type="Ensembl" id="ENSPNAP00000046625.1"/>
    </source>
</evidence>